<dbReference type="EMBL" id="HBHK01010848">
    <property type="protein sequence ID" value="CAD9680116.1"/>
    <property type="molecule type" value="Transcribed_RNA"/>
</dbReference>
<dbReference type="AlphaFoldDB" id="A0A7S2WCK2"/>
<reference evidence="6" key="1">
    <citation type="submission" date="2021-01" db="EMBL/GenBank/DDBJ databases">
        <authorList>
            <person name="Corre E."/>
            <person name="Pelletier E."/>
            <person name="Niang G."/>
            <person name="Scheremetjew M."/>
            <person name="Finn R."/>
            <person name="Kale V."/>
            <person name="Holt S."/>
            <person name="Cochrane G."/>
            <person name="Meng A."/>
            <person name="Brown T."/>
            <person name="Cohen L."/>
        </authorList>
    </citation>
    <scope>NUCLEOTIDE SEQUENCE</scope>
    <source>
        <strain evidence="6">NY070348D</strain>
    </source>
</reference>
<evidence type="ECO:0000259" key="5">
    <source>
        <dbReference type="Pfam" id="PF10415"/>
    </source>
</evidence>
<dbReference type="HAMAP" id="MF_00743">
    <property type="entry name" value="FumaraseC"/>
    <property type="match status" value="1"/>
</dbReference>
<dbReference type="Gene3D" id="1.10.40.30">
    <property type="entry name" value="Fumarase/aspartase (C-terminal domain)"/>
    <property type="match status" value="1"/>
</dbReference>
<dbReference type="InterPro" id="IPR018951">
    <property type="entry name" value="Fumarase_C_C"/>
</dbReference>
<dbReference type="FunFam" id="1.10.40.30:FF:000002">
    <property type="entry name" value="Fumarate hydratase class II"/>
    <property type="match status" value="1"/>
</dbReference>
<organism evidence="6">
    <name type="scientific">Mucochytrium quahogii</name>
    <dbReference type="NCBI Taxonomy" id="96639"/>
    <lineage>
        <taxon>Eukaryota</taxon>
        <taxon>Sar</taxon>
        <taxon>Stramenopiles</taxon>
        <taxon>Bigyra</taxon>
        <taxon>Labyrinthulomycetes</taxon>
        <taxon>Thraustochytrida</taxon>
        <taxon>Thraustochytriidae</taxon>
        <taxon>Mucochytrium</taxon>
    </lineage>
</organism>
<dbReference type="GO" id="GO:0006106">
    <property type="term" value="P:fumarate metabolic process"/>
    <property type="evidence" value="ECO:0007669"/>
    <property type="project" value="InterPro"/>
</dbReference>
<evidence type="ECO:0000313" key="6">
    <source>
        <dbReference type="EMBL" id="CAD9680116.1"/>
    </source>
</evidence>
<gene>
    <name evidence="6" type="ORF">QSP1433_LOCUS6798</name>
</gene>
<feature type="domain" description="Fumarase C C-terminal" evidence="5">
    <location>
        <begin position="419"/>
        <end position="472"/>
    </location>
</feature>
<dbReference type="Pfam" id="PF10415">
    <property type="entry name" value="FumaraseC_C"/>
    <property type="match status" value="1"/>
</dbReference>
<protein>
    <recommendedName>
        <fullName evidence="2">fumarate hydratase</fullName>
        <ecNumber evidence="2">4.2.1.2</ecNumber>
    </recommendedName>
</protein>
<feature type="domain" description="Fumarate lyase N-terminal" evidence="4">
    <location>
        <begin position="20"/>
        <end position="353"/>
    </location>
</feature>
<dbReference type="CDD" id="cd01362">
    <property type="entry name" value="Fumarase_classII"/>
    <property type="match status" value="1"/>
</dbReference>
<dbReference type="InterPro" id="IPR024083">
    <property type="entry name" value="Fumarase/histidase_N"/>
</dbReference>
<dbReference type="PANTHER" id="PTHR11444:SF1">
    <property type="entry name" value="FUMARATE HYDRATASE, MITOCHONDRIAL"/>
    <property type="match status" value="1"/>
</dbReference>
<comment type="similarity">
    <text evidence="1">Belongs to the class-II fumarase/aspartase family. Fumarase subfamily.</text>
</comment>
<dbReference type="InterPro" id="IPR005677">
    <property type="entry name" value="Fum_hydII"/>
</dbReference>
<dbReference type="NCBIfam" id="NF008909">
    <property type="entry name" value="PRK12273.1"/>
    <property type="match status" value="1"/>
</dbReference>
<dbReference type="InterPro" id="IPR020557">
    <property type="entry name" value="Fumarate_lyase_CS"/>
</dbReference>
<dbReference type="InterPro" id="IPR022761">
    <property type="entry name" value="Fumarate_lyase_N"/>
</dbReference>
<dbReference type="FunFam" id="1.20.200.10:FF:000001">
    <property type="entry name" value="Fumarate hydratase, mitochondrial"/>
    <property type="match status" value="1"/>
</dbReference>
<dbReference type="PRINTS" id="PR00145">
    <property type="entry name" value="ARGSUCLYASE"/>
</dbReference>
<sequence>MPPVTKKAKVATRIEHDSIGPVEVPEDVLYGAQTQRSIHNFPIGDLTTSRVPIELIHALAMIKKCCAVHNEKVGELDKTKSDAIVKAADEIIAGKWDDQFPLVIYQTGSGTQSNMNVNEVISNRANQILGGVLGSGAPVHPNDHVNMGQSSNDVIPTAMHLAILKKLKECTIPGLETLHKYLETKTKEFSSIIKMGRTHCQDATPLTLGQEFSGYTKQIEYAIERAKAAMPSLCRIALGGTAVGTGLNTLEGYGTEIAERISKESGLAIVTAPNKFEALAAHDSLVEVGGALTTIAVGLNKIGNDIRFLASGPRSGLGEITIPSNEPGSSIMPGKVNPTQCEMITMVAAKVMGNCNTCAIGGMQGQFELNVFKPLMFASIIESAHIIGDAAESFAIRLVSGIEPNKERLQELVDNSLMLVTALSPHIGYEASSKIAKAALKNGTKLREEALKTKLLTEQQYDQWVIPGNMTHPNPKKTQ</sequence>
<dbReference type="InterPro" id="IPR008948">
    <property type="entry name" value="L-Aspartase-like"/>
</dbReference>
<dbReference type="GO" id="GO:0005739">
    <property type="term" value="C:mitochondrion"/>
    <property type="evidence" value="ECO:0007669"/>
    <property type="project" value="TreeGrafter"/>
</dbReference>
<accession>A0A7S2WCK2</accession>
<dbReference type="PANTHER" id="PTHR11444">
    <property type="entry name" value="ASPARTATEAMMONIA/ARGININOSUCCINATE/ADENYLOSUCCINATE LYASE"/>
    <property type="match status" value="1"/>
</dbReference>
<dbReference type="Pfam" id="PF00206">
    <property type="entry name" value="Lyase_1"/>
    <property type="match status" value="1"/>
</dbReference>
<dbReference type="Gene3D" id="1.10.275.10">
    <property type="entry name" value="Fumarase/aspartase (N-terminal domain)"/>
    <property type="match status" value="1"/>
</dbReference>
<dbReference type="GO" id="GO:0006099">
    <property type="term" value="P:tricarboxylic acid cycle"/>
    <property type="evidence" value="ECO:0007669"/>
    <property type="project" value="InterPro"/>
</dbReference>
<evidence type="ECO:0000256" key="1">
    <source>
        <dbReference type="ARBA" id="ARBA00009084"/>
    </source>
</evidence>
<keyword evidence="3" id="KW-0456">Lyase</keyword>
<dbReference type="PROSITE" id="PS00163">
    <property type="entry name" value="FUMARATE_LYASES"/>
    <property type="match status" value="1"/>
</dbReference>
<proteinExistence type="inferred from homology"/>
<dbReference type="SUPFAM" id="SSF48557">
    <property type="entry name" value="L-aspartase-like"/>
    <property type="match status" value="1"/>
</dbReference>
<dbReference type="NCBIfam" id="TIGR00979">
    <property type="entry name" value="fumC_II"/>
    <property type="match status" value="1"/>
</dbReference>
<dbReference type="InterPro" id="IPR000362">
    <property type="entry name" value="Fumarate_lyase_fam"/>
</dbReference>
<dbReference type="PRINTS" id="PR00149">
    <property type="entry name" value="FUMRATELYASE"/>
</dbReference>
<name>A0A7S2WCK2_9STRA</name>
<dbReference type="FunFam" id="1.10.275.10:FF:000001">
    <property type="entry name" value="Fumarate hydratase, mitochondrial"/>
    <property type="match status" value="1"/>
</dbReference>
<dbReference type="GO" id="GO:0004333">
    <property type="term" value="F:fumarate hydratase activity"/>
    <property type="evidence" value="ECO:0007669"/>
    <property type="project" value="UniProtKB-EC"/>
</dbReference>
<evidence type="ECO:0000259" key="4">
    <source>
        <dbReference type="Pfam" id="PF00206"/>
    </source>
</evidence>
<dbReference type="EC" id="4.2.1.2" evidence="2"/>
<dbReference type="GO" id="GO:0006108">
    <property type="term" value="P:malate metabolic process"/>
    <property type="evidence" value="ECO:0007669"/>
    <property type="project" value="TreeGrafter"/>
</dbReference>
<dbReference type="Gene3D" id="1.20.200.10">
    <property type="entry name" value="Fumarase/aspartase (Central domain)"/>
    <property type="match status" value="1"/>
</dbReference>
<evidence type="ECO:0000256" key="3">
    <source>
        <dbReference type="ARBA" id="ARBA00023239"/>
    </source>
</evidence>
<evidence type="ECO:0000256" key="2">
    <source>
        <dbReference type="ARBA" id="ARBA00012921"/>
    </source>
</evidence>